<dbReference type="EMBL" id="CP113088">
    <property type="protein sequence ID" value="WAC01352.1"/>
    <property type="molecule type" value="Genomic_DNA"/>
</dbReference>
<proteinExistence type="predicted"/>
<sequence>MSNRGGFNGHTSEERTKEDKYETVDAIKEMFVQVGIEASASLIKGLDKTSLNSILSNAIAPLDRPEGKDYNESDSRVVFLIENYNPITEEADAIGVLGIDWSLSITDYKEKKQKPKHDTKLVVSTRSVLYDDLNVLEGDLQFIKAHFGDDLFGAIPSKQKEVKIFEKLPSPDEDVFKYGLPLTAKNEYVDVLIMYSPNLQSVGSIDNTDSDLETSLSKTITSGFTFTMGQKISVGAEFEAGVVFAKGKASINLEVSFSEQWNNSQSETIAFKAPAGKSAYCYQGYLLTRYLRFSPKDQSYKYVESEGRFLTNILKTSQKPIVGVAKLNK</sequence>
<reference evidence="2" key="1">
    <citation type="submission" date="2022-11" db="EMBL/GenBank/DDBJ databases">
        <title>Lacinutrix neustonica HL-RS19T sp. nov., isolated from the surface microlayer sample of brackish Lake Shihwa.</title>
        <authorList>
            <person name="Choi J.Y."/>
            <person name="Hwang C.Y."/>
        </authorList>
    </citation>
    <scope>NUCLEOTIDE SEQUENCE</scope>
    <source>
        <strain evidence="2">HL-RS19</strain>
    </source>
</reference>
<dbReference type="InterPro" id="IPR028988">
    <property type="entry name" value="CEL-III_C_sf"/>
</dbReference>
<dbReference type="AlphaFoldDB" id="A0A9E8SD55"/>
<feature type="region of interest" description="Disordered" evidence="1">
    <location>
        <begin position="1"/>
        <end position="20"/>
    </location>
</feature>
<dbReference type="Gene3D" id="2.170.15.10">
    <property type="entry name" value="Proaerolysin, chain A, domain 3"/>
    <property type="match status" value="1"/>
</dbReference>
<evidence type="ECO:0000313" key="2">
    <source>
        <dbReference type="EMBL" id="WAC01352.1"/>
    </source>
</evidence>
<feature type="compositionally biased region" description="Basic and acidic residues" evidence="1">
    <location>
        <begin position="11"/>
        <end position="20"/>
    </location>
</feature>
<gene>
    <name evidence="2" type="ORF">N7U66_14940</name>
</gene>
<dbReference type="RefSeq" id="WP_267675966.1">
    <property type="nucleotide sequence ID" value="NZ_CP113088.1"/>
</dbReference>
<dbReference type="KEGG" id="lnu:N7U66_14940"/>
<dbReference type="Proteomes" id="UP001164705">
    <property type="component" value="Chromosome"/>
</dbReference>
<keyword evidence="3" id="KW-1185">Reference proteome</keyword>
<evidence type="ECO:0000313" key="3">
    <source>
        <dbReference type="Proteomes" id="UP001164705"/>
    </source>
</evidence>
<organism evidence="2 3">
    <name type="scientific">Lacinutrix neustonica</name>
    <dbReference type="NCBI Taxonomy" id="2980107"/>
    <lineage>
        <taxon>Bacteria</taxon>
        <taxon>Pseudomonadati</taxon>
        <taxon>Bacteroidota</taxon>
        <taxon>Flavobacteriia</taxon>
        <taxon>Flavobacteriales</taxon>
        <taxon>Flavobacteriaceae</taxon>
        <taxon>Lacinutrix</taxon>
    </lineage>
</organism>
<accession>A0A9E8SD55</accession>
<name>A0A9E8SD55_9FLAO</name>
<protein>
    <submittedName>
        <fullName evidence="2">Uncharacterized protein</fullName>
    </submittedName>
</protein>
<evidence type="ECO:0000256" key="1">
    <source>
        <dbReference type="SAM" id="MobiDB-lite"/>
    </source>
</evidence>
<dbReference type="SUPFAM" id="SSF111265">
    <property type="entry name" value="Hemolytic lectin CEL-III, C-terminal domain"/>
    <property type="match status" value="1"/>
</dbReference>